<accession>A0AA49BSV2</accession>
<dbReference type="RefSeq" id="YP_010651132.1">
    <property type="nucleotide sequence ID" value="NC_070781.1"/>
</dbReference>
<evidence type="ECO:0000313" key="2">
    <source>
        <dbReference type="EMBL" id="UMO76403.1"/>
    </source>
</evidence>
<reference evidence="1" key="1">
    <citation type="submission" date="2021-12" db="EMBL/GenBank/DDBJ databases">
        <authorList>
            <person name="Khadka S."/>
            <person name="Uribe D.A."/>
            <person name="Klipsch I.N."/>
            <person name="Rene S.R."/>
            <person name="Jimenez M.L."/>
            <person name="Saini B.K."/>
            <person name="Zugasti M."/>
            <person name="Bullon R.M."/>
            <person name="Sharp C.D."/>
            <person name="Kapinga K.O."/>
            <person name="Warner C.P."/>
            <person name="Sarinana J."/>
            <person name="Jimenez A."/>
            <person name="Layton S.R."/>
            <person name="Nayek S."/>
            <person name="Hughes L.E."/>
            <person name="Garlena R.A."/>
            <person name="Russell D.A."/>
            <person name="Jacobs-Sera D."/>
            <person name="Hatfull G.F."/>
        </authorList>
    </citation>
    <scope>NUCLEOTIDE SEQUENCE</scope>
</reference>
<dbReference type="EMBL" id="OL829978">
    <property type="protein sequence ID" value="UMO76403.1"/>
    <property type="molecule type" value="Genomic_DNA"/>
</dbReference>
<proteinExistence type="predicted"/>
<evidence type="ECO:0000313" key="3">
    <source>
        <dbReference type="Proteomes" id="UP001202581"/>
    </source>
</evidence>
<dbReference type="GeneID" id="77926724"/>
<dbReference type="Proteomes" id="UP001202581">
    <property type="component" value="Segment"/>
</dbReference>
<dbReference type="KEGG" id="vg:77926724"/>
<keyword evidence="3" id="KW-1185">Reference proteome</keyword>
<organism evidence="1 3">
    <name type="scientific">Streptomyces phage Tomas</name>
    <dbReference type="NCBI Taxonomy" id="2914443"/>
    <lineage>
        <taxon>Viruses</taxon>
        <taxon>Duplodnaviria</taxon>
        <taxon>Heunggongvirae</taxon>
        <taxon>Uroviricota</taxon>
        <taxon>Caudoviricetes</taxon>
        <taxon>Stanwilliamsviridae</taxon>
        <taxon>Boydwoodruffvirinae</taxon>
        <taxon>Tomasvirus</taxon>
        <taxon>Tomasvirus tomas</taxon>
    </lineage>
</organism>
<evidence type="ECO:0000313" key="1">
    <source>
        <dbReference type="EMBL" id="UMO76195.1"/>
    </source>
</evidence>
<protein>
    <submittedName>
        <fullName evidence="1">Uncharacterized protein</fullName>
    </submittedName>
</protein>
<name>A0AA49BSV2_9CAUD</name>
<gene>
    <name evidence="1" type="primary">4</name>
    <name evidence="2" type="synonym">260</name>
    <name evidence="2" type="ORF">SEA_TOMAS_260</name>
    <name evidence="1" type="ORF">SEA_TOMAS_4</name>
</gene>
<dbReference type="EMBL" id="OL829978">
    <property type="protein sequence ID" value="UMO76195.1"/>
    <property type="molecule type" value="Genomic_DNA"/>
</dbReference>
<sequence>MKVYRVVYAADHPANNRNVPCGPYTIDRPLLNEHTEKLHGRLMREHSNMEHPTPYTDGDLGGISPSEYCCFESIEKMESWFENFGYDLTAAGCVVMVMEADRSDVRIGNKQAVVRQDGAKVISVESPLGYIN</sequence>